<dbReference type="PANTHER" id="PTHR33973">
    <property type="entry name" value="OS07G0153300 PROTEIN"/>
    <property type="match status" value="1"/>
</dbReference>
<dbReference type="EMBL" id="MIYY01000001">
    <property type="protein sequence ID" value="OIR23616.1"/>
    <property type="molecule type" value="Genomic_DNA"/>
</dbReference>
<proteinExistence type="predicted"/>
<gene>
    <name evidence="1" type="ORF">BEU00_00030</name>
</gene>
<sequence>MILKSNLYEGEITHARTKPVKHNFSFPIYTFVLDLDELELLDKEIRFFGYNRGSVFTLYDSDYLGSGQGSIKEKLKKWLTKFGYKKEYNAVKMITTLRVFKHTFNPVIFYYCLDSGNNIVYHVAEVHNTFGEGHLYILKDGGKSRIGTEYLVPKEFHVSPFNRVEGDYNFHFSKLNDKMDIRINVSKNKKNFFYARISGKRLKITKYNLIKLILKYPIRTLLIIPKILAEAAKLYYVKNLDIIDKPEPSSKRTYEATYPAYISDFQTSDDADGIGRWFFSKIY</sequence>
<reference evidence="1 2" key="1">
    <citation type="submission" date="2016-08" db="EMBL/GenBank/DDBJ databases">
        <title>New Insights into Marine Group III Euryarchaeota, from dark to light.</title>
        <authorList>
            <person name="Haro-Moreno J.M."/>
            <person name="Rodriguez-Valera F."/>
            <person name="Lopez-Garcia P."/>
            <person name="Moreira D."/>
            <person name="Martin-Cuadrado A.B."/>
        </authorList>
    </citation>
    <scope>NUCLEOTIDE SEQUENCE [LARGE SCALE GENOMIC DNA]</scope>
    <source>
        <strain evidence="1">CG-Epi3</strain>
    </source>
</reference>
<evidence type="ECO:0000313" key="1">
    <source>
        <dbReference type="EMBL" id="OIR23616.1"/>
    </source>
</evidence>
<organism evidence="1 2">
    <name type="scientific">Marine Group III euryarchaeote CG-Epi3</name>
    <dbReference type="NCBI Taxonomy" id="1888997"/>
    <lineage>
        <taxon>Archaea</taxon>
        <taxon>Methanobacteriati</taxon>
        <taxon>Thermoplasmatota</taxon>
        <taxon>Thermoplasmata</taxon>
        <taxon>Candidatus Thermoprofundales</taxon>
    </lineage>
</organism>
<accession>A0A1J5U5E2</accession>
<evidence type="ECO:0000313" key="2">
    <source>
        <dbReference type="Proteomes" id="UP000183138"/>
    </source>
</evidence>
<comment type="caution">
    <text evidence="1">The sequence shown here is derived from an EMBL/GenBank/DDBJ whole genome shotgun (WGS) entry which is preliminary data.</text>
</comment>
<evidence type="ECO:0008006" key="3">
    <source>
        <dbReference type="Google" id="ProtNLM"/>
    </source>
</evidence>
<dbReference type="Proteomes" id="UP000183138">
    <property type="component" value="Unassembled WGS sequence"/>
</dbReference>
<protein>
    <recommendedName>
        <fullName evidence="3">DUF1365 domain-containing protein</fullName>
    </recommendedName>
</protein>
<name>A0A1J5U5E2_9ARCH</name>
<dbReference type="PANTHER" id="PTHR33973:SF4">
    <property type="entry name" value="OS07G0153300 PROTEIN"/>
    <property type="match status" value="1"/>
</dbReference>
<dbReference type="InterPro" id="IPR010775">
    <property type="entry name" value="DUF1365"/>
</dbReference>
<dbReference type="Pfam" id="PF07103">
    <property type="entry name" value="DUF1365"/>
    <property type="match status" value="1"/>
</dbReference>
<dbReference type="AlphaFoldDB" id="A0A1J5U5E2"/>